<dbReference type="SUPFAM" id="SSF141322">
    <property type="entry name" value="NfeD domain-like"/>
    <property type="match status" value="1"/>
</dbReference>
<dbReference type="PANTHER" id="PTHR33507">
    <property type="entry name" value="INNER MEMBRANE PROTEIN YBBJ"/>
    <property type="match status" value="1"/>
</dbReference>
<dbReference type="EMBL" id="RQGD01000035">
    <property type="protein sequence ID" value="TGL57352.1"/>
    <property type="molecule type" value="Genomic_DNA"/>
</dbReference>
<keyword evidence="3 5" id="KW-1133">Transmembrane helix</keyword>
<dbReference type="InterPro" id="IPR012340">
    <property type="entry name" value="NA-bd_OB-fold"/>
</dbReference>
<evidence type="ECO:0000256" key="2">
    <source>
        <dbReference type="ARBA" id="ARBA00022692"/>
    </source>
</evidence>
<dbReference type="InterPro" id="IPR002810">
    <property type="entry name" value="NfeD-like_C"/>
</dbReference>
<evidence type="ECO:0000256" key="1">
    <source>
        <dbReference type="ARBA" id="ARBA00004141"/>
    </source>
</evidence>
<evidence type="ECO:0000256" key="3">
    <source>
        <dbReference type="ARBA" id="ARBA00022989"/>
    </source>
</evidence>
<feature type="transmembrane region" description="Helical" evidence="5">
    <location>
        <begin position="12"/>
        <end position="36"/>
    </location>
</feature>
<dbReference type="Proteomes" id="UP000297693">
    <property type="component" value="Unassembled WGS sequence"/>
</dbReference>
<keyword evidence="8" id="KW-1185">Reference proteome</keyword>
<comment type="caution">
    <text evidence="7">The sequence shown here is derived from an EMBL/GenBank/DDBJ whole genome shotgun (WGS) entry which is preliminary data.</text>
</comment>
<sequence length="154" mass="17395">MEILFQNTPYLWVIGGIVFILLEFVFPGTFIMFLGIGGLITGMVTRLVTMSFTNQVILWMVSTLGSLLLGGHFVRKLFKSEKSKDPYIKDDYLNQIVTVEKDVLVGELGGKVWFQGTVWDAISTEERIGKGGKVRILKRDNLVFTVEKITIETE</sequence>
<dbReference type="GO" id="GO:0005886">
    <property type="term" value="C:plasma membrane"/>
    <property type="evidence" value="ECO:0007669"/>
    <property type="project" value="TreeGrafter"/>
</dbReference>
<feature type="domain" description="NfeD-like C-terminal" evidence="6">
    <location>
        <begin position="90"/>
        <end position="148"/>
    </location>
</feature>
<dbReference type="Gene3D" id="2.40.50.140">
    <property type="entry name" value="Nucleic acid-binding proteins"/>
    <property type="match status" value="1"/>
</dbReference>
<evidence type="ECO:0000313" key="7">
    <source>
        <dbReference type="EMBL" id="TGL57352.1"/>
    </source>
</evidence>
<dbReference type="RefSeq" id="WP_135624474.1">
    <property type="nucleotide sequence ID" value="NZ_RQGD01000035.1"/>
</dbReference>
<dbReference type="AlphaFoldDB" id="A0A4R9JXW1"/>
<organism evidence="7 8">
    <name type="scientific">Leptospira ognonensis</name>
    <dbReference type="NCBI Taxonomy" id="2484945"/>
    <lineage>
        <taxon>Bacteria</taxon>
        <taxon>Pseudomonadati</taxon>
        <taxon>Spirochaetota</taxon>
        <taxon>Spirochaetia</taxon>
        <taxon>Leptospirales</taxon>
        <taxon>Leptospiraceae</taxon>
        <taxon>Leptospira</taxon>
    </lineage>
</organism>
<evidence type="ECO:0000256" key="5">
    <source>
        <dbReference type="SAM" id="Phobius"/>
    </source>
</evidence>
<dbReference type="Pfam" id="PF01957">
    <property type="entry name" value="NfeD"/>
    <property type="match status" value="1"/>
</dbReference>
<evidence type="ECO:0000256" key="4">
    <source>
        <dbReference type="ARBA" id="ARBA00023136"/>
    </source>
</evidence>
<gene>
    <name evidence="7" type="ORF">EHQ58_13740</name>
</gene>
<name>A0A4R9JXW1_9LEPT</name>
<evidence type="ECO:0000313" key="8">
    <source>
        <dbReference type="Proteomes" id="UP000297693"/>
    </source>
</evidence>
<dbReference type="PANTHER" id="PTHR33507:SF3">
    <property type="entry name" value="INNER MEMBRANE PROTEIN YBBJ"/>
    <property type="match status" value="1"/>
</dbReference>
<dbReference type="OrthoDB" id="338089at2"/>
<keyword evidence="2 5" id="KW-0812">Transmembrane</keyword>
<evidence type="ECO:0000259" key="6">
    <source>
        <dbReference type="Pfam" id="PF01957"/>
    </source>
</evidence>
<dbReference type="InterPro" id="IPR052165">
    <property type="entry name" value="Membrane_assoc_protease"/>
</dbReference>
<protein>
    <submittedName>
        <fullName evidence="7">NfeD family protein</fullName>
    </submittedName>
</protein>
<comment type="subcellular location">
    <subcellularLocation>
        <location evidence="1">Membrane</location>
        <topology evidence="1">Multi-pass membrane protein</topology>
    </subcellularLocation>
</comment>
<proteinExistence type="predicted"/>
<reference evidence="7" key="1">
    <citation type="journal article" date="2019" name="PLoS Negl. Trop. Dis.">
        <title>Revisiting the worldwide diversity of Leptospira species in the environment.</title>
        <authorList>
            <person name="Vincent A.T."/>
            <person name="Schiettekatte O."/>
            <person name="Bourhy P."/>
            <person name="Veyrier F.J."/>
            <person name="Picardeau M."/>
        </authorList>
    </citation>
    <scope>NUCLEOTIDE SEQUENCE [LARGE SCALE GENOMIC DNA]</scope>
    <source>
        <strain evidence="7">201702476</strain>
    </source>
</reference>
<feature type="transmembrane region" description="Helical" evidence="5">
    <location>
        <begin position="56"/>
        <end position="74"/>
    </location>
</feature>
<accession>A0A4R9JXW1</accession>
<keyword evidence="4 5" id="KW-0472">Membrane</keyword>